<keyword evidence="5" id="KW-0732">Signal</keyword>
<dbReference type="InterPro" id="IPR013783">
    <property type="entry name" value="Ig-like_fold"/>
</dbReference>
<dbReference type="InterPro" id="IPR003594">
    <property type="entry name" value="HATPase_dom"/>
</dbReference>
<proteinExistence type="predicted"/>
<dbReference type="InterPro" id="IPR004358">
    <property type="entry name" value="Sig_transdc_His_kin-like_C"/>
</dbReference>
<evidence type="ECO:0000256" key="2">
    <source>
        <dbReference type="ARBA" id="ARBA00012438"/>
    </source>
</evidence>
<keyword evidence="4" id="KW-0472">Membrane</keyword>
<evidence type="ECO:0000256" key="3">
    <source>
        <dbReference type="ARBA" id="ARBA00022553"/>
    </source>
</evidence>
<dbReference type="Gene3D" id="1.10.287.130">
    <property type="match status" value="1"/>
</dbReference>
<comment type="catalytic activity">
    <reaction evidence="1">
        <text>ATP + protein L-histidine = ADP + protein N-phospho-L-histidine.</text>
        <dbReference type="EC" id="2.7.13.3"/>
    </reaction>
</comment>
<dbReference type="Pfam" id="PF07494">
    <property type="entry name" value="Reg_prop"/>
    <property type="match status" value="5"/>
</dbReference>
<evidence type="ECO:0000313" key="7">
    <source>
        <dbReference type="EMBL" id="SEF79486.1"/>
    </source>
</evidence>
<dbReference type="SUPFAM" id="SSF55874">
    <property type="entry name" value="ATPase domain of HSP90 chaperone/DNA topoisomerase II/histidine kinase"/>
    <property type="match status" value="1"/>
</dbReference>
<dbReference type="Pfam" id="PF02518">
    <property type="entry name" value="HATPase_c"/>
    <property type="match status" value="1"/>
</dbReference>
<feature type="signal peptide" evidence="5">
    <location>
        <begin position="1"/>
        <end position="24"/>
    </location>
</feature>
<dbReference type="RefSeq" id="WP_103912923.1">
    <property type="nucleotide sequence ID" value="NZ_FNUS01000001.1"/>
</dbReference>
<dbReference type="SUPFAM" id="SSF63829">
    <property type="entry name" value="Calcium-dependent phosphotriesterase"/>
    <property type="match status" value="2"/>
</dbReference>
<name>A0A1H5UWT8_9FLAO</name>
<keyword evidence="4" id="KW-0812">Transmembrane</keyword>
<dbReference type="InterPro" id="IPR011110">
    <property type="entry name" value="Reg_prop"/>
</dbReference>
<dbReference type="InterPro" id="IPR005467">
    <property type="entry name" value="His_kinase_dom"/>
</dbReference>
<dbReference type="SMART" id="SM00388">
    <property type="entry name" value="HisKA"/>
    <property type="match status" value="1"/>
</dbReference>
<dbReference type="InterPro" id="IPR036097">
    <property type="entry name" value="HisK_dim/P_sf"/>
</dbReference>
<dbReference type="CDD" id="cd00082">
    <property type="entry name" value="HisKA"/>
    <property type="match status" value="1"/>
</dbReference>
<dbReference type="Gene3D" id="2.60.40.10">
    <property type="entry name" value="Immunoglobulins"/>
    <property type="match status" value="1"/>
</dbReference>
<keyword evidence="3" id="KW-0597">Phosphoprotein</keyword>
<evidence type="ECO:0000256" key="4">
    <source>
        <dbReference type="SAM" id="Phobius"/>
    </source>
</evidence>
<dbReference type="SUPFAM" id="SSF47384">
    <property type="entry name" value="Homodimeric domain of signal transducing histidine kinase"/>
    <property type="match status" value="1"/>
</dbReference>
<keyword evidence="8" id="KW-1185">Reference proteome</keyword>
<dbReference type="PROSITE" id="PS51257">
    <property type="entry name" value="PROKAR_LIPOPROTEIN"/>
    <property type="match status" value="1"/>
</dbReference>
<dbReference type="SMART" id="SM00387">
    <property type="entry name" value="HATPase_c"/>
    <property type="match status" value="1"/>
</dbReference>
<dbReference type="InterPro" id="IPR003661">
    <property type="entry name" value="HisK_dim/P_dom"/>
</dbReference>
<dbReference type="Gene3D" id="3.30.565.10">
    <property type="entry name" value="Histidine kinase-like ATPase, C-terminal domain"/>
    <property type="match status" value="1"/>
</dbReference>
<dbReference type="PANTHER" id="PTHR43547:SF2">
    <property type="entry name" value="HYBRID SIGNAL TRANSDUCTION HISTIDINE KINASE C"/>
    <property type="match status" value="1"/>
</dbReference>
<dbReference type="Gene3D" id="2.130.10.10">
    <property type="entry name" value="YVTN repeat-like/Quinoprotein amine dehydrogenase"/>
    <property type="match status" value="6"/>
</dbReference>
<dbReference type="Pfam" id="PF07495">
    <property type="entry name" value="Y_Y_Y"/>
    <property type="match status" value="1"/>
</dbReference>
<dbReference type="PANTHER" id="PTHR43547">
    <property type="entry name" value="TWO-COMPONENT HISTIDINE KINASE"/>
    <property type="match status" value="1"/>
</dbReference>
<dbReference type="InterPro" id="IPR036890">
    <property type="entry name" value="HATPase_C_sf"/>
</dbReference>
<dbReference type="Proteomes" id="UP000236738">
    <property type="component" value="Unassembled WGS sequence"/>
</dbReference>
<evidence type="ECO:0000256" key="1">
    <source>
        <dbReference type="ARBA" id="ARBA00000085"/>
    </source>
</evidence>
<organism evidence="7 8">
    <name type="scientific">Halpernia humi</name>
    <dbReference type="NCBI Taxonomy" id="493375"/>
    <lineage>
        <taxon>Bacteria</taxon>
        <taxon>Pseudomonadati</taxon>
        <taxon>Bacteroidota</taxon>
        <taxon>Flavobacteriia</taxon>
        <taxon>Flavobacteriales</taxon>
        <taxon>Weeksellaceae</taxon>
        <taxon>Chryseobacterium group</taxon>
        <taxon>Halpernia</taxon>
    </lineage>
</organism>
<feature type="domain" description="Histidine kinase" evidence="6">
    <location>
        <begin position="980"/>
        <end position="1217"/>
    </location>
</feature>
<dbReference type="PRINTS" id="PR00344">
    <property type="entry name" value="BCTRLSENSOR"/>
</dbReference>
<keyword evidence="4" id="KW-1133">Transmembrane helix</keyword>
<dbReference type="InterPro" id="IPR015943">
    <property type="entry name" value="WD40/YVTN_repeat-like_dom_sf"/>
</dbReference>
<dbReference type="PROSITE" id="PS50109">
    <property type="entry name" value="HIS_KIN"/>
    <property type="match status" value="1"/>
</dbReference>
<reference evidence="8" key="1">
    <citation type="submission" date="2016-10" db="EMBL/GenBank/DDBJ databases">
        <authorList>
            <person name="Varghese N."/>
            <person name="Submissions S."/>
        </authorList>
    </citation>
    <scope>NUCLEOTIDE SEQUENCE [LARGE SCALE GENOMIC DNA]</scope>
    <source>
        <strain evidence="8">DSM 21580</strain>
    </source>
</reference>
<evidence type="ECO:0000259" key="6">
    <source>
        <dbReference type="PROSITE" id="PS50109"/>
    </source>
</evidence>
<feature type="chain" id="PRO_5009286603" description="histidine kinase" evidence="5">
    <location>
        <begin position="25"/>
        <end position="1217"/>
    </location>
</feature>
<dbReference type="EMBL" id="FNUS01000001">
    <property type="protein sequence ID" value="SEF79486.1"/>
    <property type="molecule type" value="Genomic_DNA"/>
</dbReference>
<dbReference type="OrthoDB" id="1931120at2"/>
<feature type="transmembrane region" description="Helical" evidence="4">
    <location>
        <begin position="907"/>
        <end position="924"/>
    </location>
</feature>
<dbReference type="Pfam" id="PF00512">
    <property type="entry name" value="HisKA"/>
    <property type="match status" value="1"/>
</dbReference>
<evidence type="ECO:0000256" key="5">
    <source>
        <dbReference type="SAM" id="SignalP"/>
    </source>
</evidence>
<protein>
    <recommendedName>
        <fullName evidence="2">histidine kinase</fullName>
        <ecNumber evidence="2">2.7.13.3</ecNumber>
    </recommendedName>
</protein>
<gene>
    <name evidence="7" type="ORF">SAMN05421847_0955</name>
</gene>
<dbReference type="EC" id="2.7.13.3" evidence="2"/>
<sequence length="1217" mass="136029">MIKKIILKSFIYICILLQVMVSCNSDNSQNPSNKTTTADAFAPPTIVEAKKFNVNLVDKFQAPEISKLSQKPPATEIPAGYFANMQYFNTEEGLALGTLLSGFKDKTGNLWFGTSGNGVSKYDGKTFTNFNSNYGLIHNQITCITQDSKGNIWFGTEGGVSKYDGISFENFTTEQGLPSNAINKIVEDKNGNIWIATSIGLSEYSPPKKGEKSHQKTFRNFTEKDGSIDENIYDLILDNDGFLWFCGSNSIKKLAFNANNKITFTDKTQFFDLKNKEITSLSLDKNGNIWAAANGIISKYMPAKNGISESHQLYTTRDGLLNTQYISSFCDSEGKLWFGSKEGVLKYDEKTKLFQEFTVAEGSPDNDVRSITEDNSGSIWFGTYGGGLCRYDGESVISYSNKQGLPGKAVYASAQDSKGNLWFAPSDAGIVKFDINTSSKQQKIFTNYTTKQGLKKGDIYAALADNSGNVWFGGYNGIFKINENNITNYSTNQGLSSQNINSINKDKAGNLWIGTYDAGVSKFNGKAFTNFSTNEGLVHKTVWSILEDSDGIIWIATRGGLSRYDPKFKNKDGSEGSFMNFKKEQGLPDNKLSTVMQDRFGNIVIGTWGGGLSVIKKERAKKLFLPSNSKSKEPIFENFSSSNGLPNDIIYGIIEDKLGNLVVGTSEGFTVFKNGIKNGFKTIKNNDFENFNTKTGYPIKDISNNHSMFCDEKGIIWAGTGDKLVRFDYSKVHQNKKPIHVEIQQITINNEKISWRSLHHQNANSISKSDFPNPVSTSITDELLVFGRKLSKTEKDSLAQKFKDIKFDSVSAFNNLPENLSLPYKNNNISFDFNGIVTTRPSLVNYQYKLEGYDKEWSPATHKTTANFGNIKEGNYTFLVKAQNGTNSWSKPTAFHFTIRPPLQRTWGAYFIYFLLVLGVIYAIDKYQRNRILIKERQRNMQKDLDHAKEIETAYINLKATQNQLVHSEKMASLGELTAGVAHEIQNPLNFVMNFSEVSADLLAEMQEEIKKGNFEDAEDIFNDIKQNLNKIKHHGKRADDIVKGMLQHSRSSTGTKQPTNLNQICDEYLRLSYHGLRAKDKSFNATLNSDFDETIGEINLNAQDFGRVILNLLTNAFYAVNEKRQQSAENYMPTVSISTKNENQKILITVSDNGNGMPQEIIDKIFQPFFTTKPSGKGTGLGLSISFDIITKGHNGELKVESKENEGTKFTIILPN</sequence>
<dbReference type="AlphaFoldDB" id="A0A1H5UWT8"/>
<dbReference type="InterPro" id="IPR011123">
    <property type="entry name" value="Y_Y_Y"/>
</dbReference>
<dbReference type="GO" id="GO:0000155">
    <property type="term" value="F:phosphorelay sensor kinase activity"/>
    <property type="evidence" value="ECO:0007669"/>
    <property type="project" value="InterPro"/>
</dbReference>
<evidence type="ECO:0000313" key="8">
    <source>
        <dbReference type="Proteomes" id="UP000236738"/>
    </source>
</evidence>
<accession>A0A1H5UWT8</accession>